<feature type="domain" description="NB-ARC" evidence="5">
    <location>
        <begin position="171"/>
        <end position="350"/>
    </location>
</feature>
<evidence type="ECO:0000259" key="6">
    <source>
        <dbReference type="Pfam" id="PF18052"/>
    </source>
</evidence>
<name>A0AAV5JVA5_9ROSI</name>
<feature type="domain" description="Disease resistance protein winged helix" evidence="7">
    <location>
        <begin position="370"/>
        <end position="440"/>
    </location>
</feature>
<dbReference type="Pfam" id="PF23559">
    <property type="entry name" value="WHD_DRP"/>
    <property type="match status" value="1"/>
</dbReference>
<dbReference type="PANTHER" id="PTHR36766">
    <property type="entry name" value="PLANT BROAD-SPECTRUM MILDEW RESISTANCE PROTEIN RPW8"/>
    <property type="match status" value="1"/>
</dbReference>
<evidence type="ECO:0000256" key="3">
    <source>
        <dbReference type="ARBA" id="ARBA00022821"/>
    </source>
</evidence>
<evidence type="ECO:0000313" key="8">
    <source>
        <dbReference type="EMBL" id="GKV18579.1"/>
    </source>
</evidence>
<evidence type="ECO:0000259" key="5">
    <source>
        <dbReference type="Pfam" id="PF00931"/>
    </source>
</evidence>
<sequence length="563" mass="63706">MADLILGPLVDVTISKVISVTTKQLNLAVGFKQELKKFRVVLSMVRGVLQDAEEKKVTGYSDQQPWLKELGNIVDEADNVVDEIAYEHLRYKVAQKQMWKKVSYFFTLSNPLAFRLKIANRIKDLNLASLNDWATRLGLQHRLANKLPDHVGIQQTNSSLGDPSEIVGRGKKVQEVVRLLIDSSDDQRLPVVSIVGMGGIGKTSVQHVPKKKLVYNNELTEKHFHKKMWVCVSENFDEKQILAMMLKPLITNENDHVDFENQEAVVQKLKKMLEEKNYLLILDDVWNEEKPKWDNLRNCLLGIGQRGGSRVLVTTRIEKVDSIMGTKHVHLDKLTYENCWSIIKLRAFGNSPNSLELKELETIGLNIAEKYFAIEKEMLIQLWMGEGYPQPSRKSNKEMEDIGGKYFNDLFSYPLFQDAEKDSYGSIIACKMHDLIHDLAQSVSESQTVILEDGSSSDIPVDIRHLNLISKKGMAALEIGELRTLFSRVHVFQNKLGNFRKNGATYSGCHSRCHSVDPLIKLCSTPPVNSWPPMLTGLHFTGATQKKDASFCHSSAVFSKEGI</sequence>
<evidence type="ECO:0000256" key="2">
    <source>
        <dbReference type="ARBA" id="ARBA00022741"/>
    </source>
</evidence>
<reference evidence="8 9" key="1">
    <citation type="journal article" date="2021" name="Commun. Biol.">
        <title>The genome of Shorea leprosula (Dipterocarpaceae) highlights the ecological relevance of drought in aseasonal tropical rainforests.</title>
        <authorList>
            <person name="Ng K.K.S."/>
            <person name="Kobayashi M.J."/>
            <person name="Fawcett J.A."/>
            <person name="Hatakeyama M."/>
            <person name="Paape T."/>
            <person name="Ng C.H."/>
            <person name="Ang C.C."/>
            <person name="Tnah L.H."/>
            <person name="Lee C.T."/>
            <person name="Nishiyama T."/>
            <person name="Sese J."/>
            <person name="O'Brien M.J."/>
            <person name="Copetti D."/>
            <person name="Mohd Noor M.I."/>
            <person name="Ong R.C."/>
            <person name="Putra M."/>
            <person name="Sireger I.Z."/>
            <person name="Indrioko S."/>
            <person name="Kosugi Y."/>
            <person name="Izuno A."/>
            <person name="Isagi Y."/>
            <person name="Lee S.L."/>
            <person name="Shimizu K.K."/>
        </authorList>
    </citation>
    <scope>NUCLEOTIDE SEQUENCE [LARGE SCALE GENOMIC DNA]</scope>
    <source>
        <strain evidence="8">214</strain>
    </source>
</reference>
<dbReference type="InterPro" id="IPR041118">
    <property type="entry name" value="Rx_N"/>
</dbReference>
<gene>
    <name evidence="8" type="ORF">SLEP1_g28939</name>
</gene>
<evidence type="ECO:0000259" key="7">
    <source>
        <dbReference type="Pfam" id="PF23559"/>
    </source>
</evidence>
<evidence type="ECO:0000256" key="1">
    <source>
        <dbReference type="ARBA" id="ARBA00022737"/>
    </source>
</evidence>
<dbReference type="GO" id="GO:0043531">
    <property type="term" value="F:ADP binding"/>
    <property type="evidence" value="ECO:0007669"/>
    <property type="project" value="InterPro"/>
</dbReference>
<dbReference type="PRINTS" id="PR00364">
    <property type="entry name" value="DISEASERSIST"/>
</dbReference>
<dbReference type="Gene3D" id="1.10.10.10">
    <property type="entry name" value="Winged helix-like DNA-binding domain superfamily/Winged helix DNA-binding domain"/>
    <property type="match status" value="1"/>
</dbReference>
<dbReference type="Proteomes" id="UP001054252">
    <property type="component" value="Unassembled WGS sequence"/>
</dbReference>
<keyword evidence="1" id="KW-0677">Repeat</keyword>
<protein>
    <recommendedName>
        <fullName evidence="10">Disease resistance protein RGA3</fullName>
    </recommendedName>
</protein>
<feature type="domain" description="Disease resistance N-terminal" evidence="6">
    <location>
        <begin position="10"/>
        <end position="98"/>
    </location>
</feature>
<comment type="caution">
    <text evidence="8">The sequence shown here is derived from an EMBL/GenBank/DDBJ whole genome shotgun (WGS) entry which is preliminary data.</text>
</comment>
<keyword evidence="3" id="KW-0611">Plant defense</keyword>
<keyword evidence="2" id="KW-0547">Nucleotide-binding</keyword>
<dbReference type="GO" id="GO:0006952">
    <property type="term" value="P:defense response"/>
    <property type="evidence" value="ECO:0007669"/>
    <property type="project" value="UniProtKB-KW"/>
</dbReference>
<dbReference type="PANTHER" id="PTHR36766:SF70">
    <property type="entry name" value="DISEASE RESISTANCE PROTEIN RGA4"/>
    <property type="match status" value="1"/>
</dbReference>
<dbReference type="InterPro" id="IPR002182">
    <property type="entry name" value="NB-ARC"/>
</dbReference>
<dbReference type="Gene3D" id="3.40.50.300">
    <property type="entry name" value="P-loop containing nucleotide triphosphate hydrolases"/>
    <property type="match status" value="1"/>
</dbReference>
<dbReference type="GO" id="GO:0005524">
    <property type="term" value="F:ATP binding"/>
    <property type="evidence" value="ECO:0007669"/>
    <property type="project" value="UniProtKB-KW"/>
</dbReference>
<proteinExistence type="predicted"/>
<accession>A0AAV5JVA5</accession>
<keyword evidence="9" id="KW-1185">Reference proteome</keyword>
<dbReference type="Pfam" id="PF18052">
    <property type="entry name" value="Rx_N"/>
    <property type="match status" value="1"/>
</dbReference>
<evidence type="ECO:0008006" key="10">
    <source>
        <dbReference type="Google" id="ProtNLM"/>
    </source>
</evidence>
<dbReference type="EMBL" id="BPVZ01000051">
    <property type="protein sequence ID" value="GKV18579.1"/>
    <property type="molecule type" value="Genomic_DNA"/>
</dbReference>
<dbReference type="InterPro" id="IPR027417">
    <property type="entry name" value="P-loop_NTPase"/>
</dbReference>
<organism evidence="8 9">
    <name type="scientific">Rubroshorea leprosula</name>
    <dbReference type="NCBI Taxonomy" id="152421"/>
    <lineage>
        <taxon>Eukaryota</taxon>
        <taxon>Viridiplantae</taxon>
        <taxon>Streptophyta</taxon>
        <taxon>Embryophyta</taxon>
        <taxon>Tracheophyta</taxon>
        <taxon>Spermatophyta</taxon>
        <taxon>Magnoliopsida</taxon>
        <taxon>eudicotyledons</taxon>
        <taxon>Gunneridae</taxon>
        <taxon>Pentapetalae</taxon>
        <taxon>rosids</taxon>
        <taxon>malvids</taxon>
        <taxon>Malvales</taxon>
        <taxon>Dipterocarpaceae</taxon>
        <taxon>Rubroshorea</taxon>
    </lineage>
</organism>
<keyword evidence="4" id="KW-0067">ATP-binding</keyword>
<dbReference type="InterPro" id="IPR036388">
    <property type="entry name" value="WH-like_DNA-bd_sf"/>
</dbReference>
<dbReference type="Pfam" id="PF00931">
    <property type="entry name" value="NB-ARC"/>
    <property type="match status" value="1"/>
</dbReference>
<dbReference type="SUPFAM" id="SSF52540">
    <property type="entry name" value="P-loop containing nucleoside triphosphate hydrolases"/>
    <property type="match status" value="1"/>
</dbReference>
<dbReference type="AlphaFoldDB" id="A0AAV5JVA5"/>
<evidence type="ECO:0000313" key="9">
    <source>
        <dbReference type="Proteomes" id="UP001054252"/>
    </source>
</evidence>
<dbReference type="Gene3D" id="1.20.5.4130">
    <property type="match status" value="1"/>
</dbReference>
<dbReference type="InterPro" id="IPR058922">
    <property type="entry name" value="WHD_DRP"/>
</dbReference>
<evidence type="ECO:0000256" key="4">
    <source>
        <dbReference type="ARBA" id="ARBA00022840"/>
    </source>
</evidence>